<protein>
    <submittedName>
        <fullName evidence="3">Uncharacterized protein</fullName>
    </submittedName>
</protein>
<dbReference type="Proteomes" id="UP001159405">
    <property type="component" value="Unassembled WGS sequence"/>
</dbReference>
<feature type="compositionally biased region" description="Polar residues" evidence="2">
    <location>
        <begin position="1"/>
        <end position="34"/>
    </location>
</feature>
<dbReference type="SUPFAM" id="SSF48403">
    <property type="entry name" value="Ankyrin repeat"/>
    <property type="match status" value="1"/>
</dbReference>
<feature type="compositionally biased region" description="Polar residues" evidence="2">
    <location>
        <begin position="1069"/>
        <end position="1092"/>
    </location>
</feature>
<feature type="compositionally biased region" description="Polar residues" evidence="2">
    <location>
        <begin position="966"/>
        <end position="975"/>
    </location>
</feature>
<feature type="compositionally biased region" description="Polar residues" evidence="2">
    <location>
        <begin position="995"/>
        <end position="1026"/>
    </location>
</feature>
<name>A0ABN8Q5R1_9CNID</name>
<feature type="compositionally biased region" description="Basic and acidic residues" evidence="2">
    <location>
        <begin position="361"/>
        <end position="374"/>
    </location>
</feature>
<organism evidence="3 4">
    <name type="scientific">Porites lobata</name>
    <dbReference type="NCBI Taxonomy" id="104759"/>
    <lineage>
        <taxon>Eukaryota</taxon>
        <taxon>Metazoa</taxon>
        <taxon>Cnidaria</taxon>
        <taxon>Anthozoa</taxon>
        <taxon>Hexacorallia</taxon>
        <taxon>Scleractinia</taxon>
        <taxon>Fungiina</taxon>
        <taxon>Poritidae</taxon>
        <taxon>Porites</taxon>
    </lineage>
</organism>
<gene>
    <name evidence="3" type="ORF">PLOB_00002408</name>
</gene>
<sequence length="1215" mass="134036">MNTTETNRTSSPQANASTPTPQANKITSISETNKSLSSLQTSARSSSPSSTWPPTKCTPLCNERCSYAGKHHELIMAMMKCSNGSEIDKTDFKKSLDKFAKTKWLRSGCIPDRDEKLRLPLVHWACMLGKYKALEYLVSEKGFELTTKVGKSQHGPLHSMVQHLNSCLNPKSSKEYVSNMFGNIVDVFLKYTIDVLCEKDPSTGDTILHFLAKRCCSDIFSRMYLKTLLVKIKENAKVSQEKLYEILSAVNKRGDTFLHVIVPDEESVPTLNYFFGNFGLNSEKISKAKNNFGKTPRQIAVEKRSFQMLKALGAPDVVISSLQKAVAGGKSNTSTPKRVRFIDEKDAKKSPSKTSPATKSSSEDNAKLEDKEASNHCSAIVDLTTQEKSTVGASSGEQQGGENLHVSSDQLQTEVLKLCSCDSPNDEKGKATDSSAPTKRTIEPFPQRNPGTEKGNKTSPGKSVGAVEKAGEVAEVIDIPEDMPEAPTNSSDSNIFLSLSNTVNSLKKGDSLSTSRKRPALTTLKSKAPRRKRGRGSWSDSESDVEDEEDFNLDDDSDDDVESEEEDLEEEEEMDEEEVDKEEAESVSSAGKKAAEIRNEDDIELETAPKHTPFCSQDCSSQHHKLLLSLLKCSNYNYGMEHNNTFMKQVNDYINQHGKFSDVRANADLPDPMPPFQYPLVHWVCVLGKYKVLERLTELKEFNFAVQSERTGETGLHRMLLSLDRAMVALKKSSVKTILDVFSKTLRTLTDNAPIVLTLSNKEGDTPFHCTAKVILDCTGENMNTYEGYFEHLMKELARLRVSGKLSSDAARELLLKTNNSQETFLHILACRHGVGQRVIKRVLKNIEPEIMDLLKEIKDANDKTASDLAEDLCSYEMAAILRPRDQEAGPPDWVDDVAEDLPHTPDSGTPRETPDIQSPPPTLFPSSPVFPDVDAARVRLFAVKKEPGVDDTEFDETTSEDPAEVNSSSSSLQTVEDAVKKEPNVDDSEDPPEINSSPTTSQTTEDVQLPAVNTSPNHANSSPTRPTKEDVNAIASASGSCESSVGAATVNHNMSSNMPALPVVPGTSRKSAGTPTTSQSPNGAASHSSSVLADHSKNSSKGPSIISKISKFKNLPQTDKLLNTLHAKFQEQLAQSEKGLGEKEDALVRVLHRMTEAQERRQRLQQELEENLNEMLAIKQEEGLLRSEIAVQKRDCEKFKAELEKYAGIREQEK</sequence>
<evidence type="ECO:0000313" key="4">
    <source>
        <dbReference type="Proteomes" id="UP001159405"/>
    </source>
</evidence>
<keyword evidence="1" id="KW-0175">Coiled coil</keyword>
<evidence type="ECO:0000313" key="3">
    <source>
        <dbReference type="EMBL" id="CAH3157862.1"/>
    </source>
</evidence>
<evidence type="ECO:0000256" key="1">
    <source>
        <dbReference type="SAM" id="Coils"/>
    </source>
</evidence>
<feature type="coiled-coil region" evidence="1">
    <location>
        <begin position="1148"/>
        <end position="1182"/>
    </location>
</feature>
<feature type="compositionally biased region" description="Acidic residues" evidence="2">
    <location>
        <begin position="950"/>
        <end position="964"/>
    </location>
</feature>
<accession>A0ABN8Q5R1</accession>
<dbReference type="Gene3D" id="1.25.40.20">
    <property type="entry name" value="Ankyrin repeat-containing domain"/>
    <property type="match status" value="2"/>
</dbReference>
<feature type="region of interest" description="Disordered" evidence="2">
    <location>
        <begin position="328"/>
        <end position="375"/>
    </location>
</feature>
<feature type="region of interest" description="Disordered" evidence="2">
    <location>
        <begin position="885"/>
        <end position="931"/>
    </location>
</feature>
<feature type="region of interest" description="Disordered" evidence="2">
    <location>
        <begin position="420"/>
        <end position="599"/>
    </location>
</feature>
<keyword evidence="4" id="KW-1185">Reference proteome</keyword>
<feature type="region of interest" description="Disordered" evidence="2">
    <location>
        <begin position="1"/>
        <end position="55"/>
    </location>
</feature>
<feature type="compositionally biased region" description="Acidic residues" evidence="2">
    <location>
        <begin position="541"/>
        <end position="585"/>
    </location>
</feature>
<feature type="region of interest" description="Disordered" evidence="2">
    <location>
        <begin position="949"/>
        <end position="1106"/>
    </location>
</feature>
<dbReference type="EMBL" id="CALNXK010000109">
    <property type="protein sequence ID" value="CAH3157862.1"/>
    <property type="molecule type" value="Genomic_DNA"/>
</dbReference>
<proteinExistence type="predicted"/>
<comment type="caution">
    <text evidence="3">The sequence shown here is derived from an EMBL/GenBank/DDBJ whole genome shotgun (WGS) entry which is preliminary data.</text>
</comment>
<dbReference type="InterPro" id="IPR036770">
    <property type="entry name" value="Ankyrin_rpt-contain_sf"/>
</dbReference>
<evidence type="ECO:0000256" key="2">
    <source>
        <dbReference type="SAM" id="MobiDB-lite"/>
    </source>
</evidence>
<feature type="compositionally biased region" description="Polar residues" evidence="2">
    <location>
        <begin position="487"/>
        <end position="505"/>
    </location>
</feature>
<reference evidence="3 4" key="1">
    <citation type="submission" date="2022-05" db="EMBL/GenBank/DDBJ databases">
        <authorList>
            <consortium name="Genoscope - CEA"/>
            <person name="William W."/>
        </authorList>
    </citation>
    <scope>NUCLEOTIDE SEQUENCE [LARGE SCALE GENOMIC DNA]</scope>
</reference>
<feature type="compositionally biased region" description="Basic and acidic residues" evidence="2">
    <location>
        <begin position="340"/>
        <end position="349"/>
    </location>
</feature>
<feature type="compositionally biased region" description="Low complexity" evidence="2">
    <location>
        <begin position="35"/>
        <end position="55"/>
    </location>
</feature>